<dbReference type="PATRIC" id="fig|1330534.3.peg.3854"/>
<comment type="caution">
    <text evidence="1">The sequence shown here is derived from an EMBL/GenBank/DDBJ whole genome shotgun (WGS) entry which is preliminary data.</text>
</comment>
<dbReference type="Gene3D" id="1.10.1200.10">
    <property type="entry name" value="ACP-like"/>
    <property type="match status" value="1"/>
</dbReference>
<dbReference type="InterPro" id="IPR036736">
    <property type="entry name" value="ACP-like_sf"/>
</dbReference>
<protein>
    <recommendedName>
        <fullName evidence="3">Peptide maturation system acyl carrier-related protein</fullName>
    </recommendedName>
</protein>
<evidence type="ECO:0000313" key="2">
    <source>
        <dbReference type="Proteomes" id="UP000016860"/>
    </source>
</evidence>
<dbReference type="OrthoDB" id="1739662at2"/>
<organism evidence="1 2">
    <name type="scientific">Ruminiclostridium papyrosolvens C7</name>
    <dbReference type="NCBI Taxonomy" id="1330534"/>
    <lineage>
        <taxon>Bacteria</taxon>
        <taxon>Bacillati</taxon>
        <taxon>Bacillota</taxon>
        <taxon>Clostridia</taxon>
        <taxon>Eubacteriales</taxon>
        <taxon>Oscillospiraceae</taxon>
        <taxon>Ruminiclostridium</taxon>
    </lineage>
</organism>
<dbReference type="InterPro" id="IPR023972">
    <property type="entry name" value="CHP04069_acyl_carrier-rel"/>
</dbReference>
<evidence type="ECO:0008006" key="3">
    <source>
        <dbReference type="Google" id="ProtNLM"/>
    </source>
</evidence>
<name>U4QXH7_9FIRM</name>
<reference evidence="1 2" key="1">
    <citation type="journal article" date="2013" name="Genome Announc.">
        <title>Draft Genome Sequence of the Cellulolytic Bacterium Clostridium papyrosolvens C7 (ATCC 700395).</title>
        <authorList>
            <person name="Zepeda V."/>
            <person name="Dassa B."/>
            <person name="Borovok I."/>
            <person name="Lamed R."/>
            <person name="Bayer E.A."/>
            <person name="Cate J.H."/>
        </authorList>
    </citation>
    <scope>NUCLEOTIDE SEQUENCE [LARGE SCALE GENOMIC DNA]</scope>
    <source>
        <strain evidence="1 2">C7</strain>
    </source>
</reference>
<dbReference type="STRING" id="1330534.L323_19430"/>
<dbReference type="NCBIfam" id="TIGR04069">
    <property type="entry name" value="ocin_ACP_rel"/>
    <property type="match status" value="1"/>
</dbReference>
<proteinExistence type="predicted"/>
<gene>
    <name evidence="1" type="ORF">L323_19430</name>
</gene>
<accession>U4QXH7</accession>
<dbReference type="RefSeq" id="WP_020817238.1">
    <property type="nucleotide sequence ID" value="NZ_ATAY01000098.1"/>
</dbReference>
<dbReference type="AlphaFoldDB" id="U4QXH7"/>
<sequence>MDNLLSDNTKEGLIQIFKKRINIDFTKWDKDYYSKNLLGEEIRLSARDLLYIYFDVKSQFNITIPQEEIANGKFSTFGGILEIVQNEMKLRNIS</sequence>
<dbReference type="Proteomes" id="UP000016860">
    <property type="component" value="Unassembled WGS sequence"/>
</dbReference>
<dbReference type="EMBL" id="ATAY01000098">
    <property type="protein sequence ID" value="EPR07705.1"/>
    <property type="molecule type" value="Genomic_DNA"/>
</dbReference>
<evidence type="ECO:0000313" key="1">
    <source>
        <dbReference type="EMBL" id="EPR07705.1"/>
    </source>
</evidence>